<name>A0A6S7J1K6_PARCT</name>
<dbReference type="AlphaFoldDB" id="A0A6S7J1K6"/>
<accession>A0A6S7J1K6</accession>
<organism evidence="2 3">
    <name type="scientific">Paramuricea clavata</name>
    <name type="common">Red gorgonian</name>
    <name type="synonym">Violescent sea-whip</name>
    <dbReference type="NCBI Taxonomy" id="317549"/>
    <lineage>
        <taxon>Eukaryota</taxon>
        <taxon>Metazoa</taxon>
        <taxon>Cnidaria</taxon>
        <taxon>Anthozoa</taxon>
        <taxon>Octocorallia</taxon>
        <taxon>Malacalcyonacea</taxon>
        <taxon>Plexauridae</taxon>
        <taxon>Paramuricea</taxon>
    </lineage>
</organism>
<sequence length="190" mass="21681">MSYEEMDMLADVLPTMSKSAQATNYAELGESKDSYEPSTHVTPPAASDCWSESFDKFYINKNYDWKRIANIIRDFCCDAYNALNSSNSTAIDVIPPTPTPTTPVEQKQLDPPKKRKNNATKGGAETSKKKKTKVVLSPDNERENEVRPKFKIAQDRATKIIMMYMCRYKKDCEETIAQFGKEMYELCPYP</sequence>
<comment type="caution">
    <text evidence="2">The sequence shown here is derived from an EMBL/GenBank/DDBJ whole genome shotgun (WGS) entry which is preliminary data.</text>
</comment>
<dbReference type="EMBL" id="CACRXK020007126">
    <property type="protein sequence ID" value="CAB4011371.1"/>
    <property type="molecule type" value="Genomic_DNA"/>
</dbReference>
<dbReference type="Proteomes" id="UP001152795">
    <property type="component" value="Unassembled WGS sequence"/>
</dbReference>
<keyword evidence="3" id="KW-1185">Reference proteome</keyword>
<feature type="compositionally biased region" description="Basic and acidic residues" evidence="1">
    <location>
        <begin position="139"/>
        <end position="148"/>
    </location>
</feature>
<feature type="region of interest" description="Disordered" evidence="1">
    <location>
        <begin position="88"/>
        <end position="148"/>
    </location>
</feature>
<evidence type="ECO:0000313" key="3">
    <source>
        <dbReference type="Proteomes" id="UP001152795"/>
    </source>
</evidence>
<protein>
    <submittedName>
        <fullName evidence="2">Uncharacterized protein</fullName>
    </submittedName>
</protein>
<gene>
    <name evidence="2" type="ORF">PACLA_8A079779</name>
</gene>
<proteinExistence type="predicted"/>
<reference evidence="2" key="1">
    <citation type="submission" date="2020-04" db="EMBL/GenBank/DDBJ databases">
        <authorList>
            <person name="Alioto T."/>
            <person name="Alioto T."/>
            <person name="Gomez Garrido J."/>
        </authorList>
    </citation>
    <scope>NUCLEOTIDE SEQUENCE</scope>
    <source>
        <strain evidence="2">A484AB</strain>
    </source>
</reference>
<evidence type="ECO:0000313" key="2">
    <source>
        <dbReference type="EMBL" id="CAB4011371.1"/>
    </source>
</evidence>
<evidence type="ECO:0000256" key="1">
    <source>
        <dbReference type="SAM" id="MobiDB-lite"/>
    </source>
</evidence>